<proteinExistence type="predicted"/>
<comment type="caution">
    <text evidence="1">The sequence shown here is derived from an EMBL/GenBank/DDBJ whole genome shotgun (WGS) entry which is preliminary data.</text>
</comment>
<name>A0ACB9H6M1_CICIN</name>
<organism evidence="1 2">
    <name type="scientific">Cichorium intybus</name>
    <name type="common">Chicory</name>
    <dbReference type="NCBI Taxonomy" id="13427"/>
    <lineage>
        <taxon>Eukaryota</taxon>
        <taxon>Viridiplantae</taxon>
        <taxon>Streptophyta</taxon>
        <taxon>Embryophyta</taxon>
        <taxon>Tracheophyta</taxon>
        <taxon>Spermatophyta</taxon>
        <taxon>Magnoliopsida</taxon>
        <taxon>eudicotyledons</taxon>
        <taxon>Gunneridae</taxon>
        <taxon>Pentapetalae</taxon>
        <taxon>asterids</taxon>
        <taxon>campanulids</taxon>
        <taxon>Asterales</taxon>
        <taxon>Asteraceae</taxon>
        <taxon>Cichorioideae</taxon>
        <taxon>Cichorieae</taxon>
        <taxon>Cichoriinae</taxon>
        <taxon>Cichorium</taxon>
    </lineage>
</organism>
<sequence>MDELCWWSMIRTRTVESLVAKVKALTHETVSGHAFSNAALISSTTSSPRAELRLGMEPFSLIMLPLLSRIRAKKQLCEPLLQKLTKTTIWEFATIDTTGKYNNTQAIKDYISVISLTPKLPDEANATCRIRVDAISGITSEPTPSFLKSNGIKSVPKSVTYGFMASGYGFVQDMPHTYVHEFTRSSMAGNVRRFIGGYASVCDNISIQLPTQIHCNMQALTVNHDGDTIKNEAKFVDGEKQNTEFNKHIVSRSFPINRGKTYRSPSKTTNNRKNENGSMEMGNHFIKIGKEVFVVGK</sequence>
<dbReference type="Proteomes" id="UP001055811">
    <property type="component" value="Linkage Group LG01"/>
</dbReference>
<reference evidence="2" key="1">
    <citation type="journal article" date="2022" name="Mol. Ecol. Resour.">
        <title>The genomes of chicory, endive, great burdock and yacon provide insights into Asteraceae palaeo-polyploidization history and plant inulin production.</title>
        <authorList>
            <person name="Fan W."/>
            <person name="Wang S."/>
            <person name="Wang H."/>
            <person name="Wang A."/>
            <person name="Jiang F."/>
            <person name="Liu H."/>
            <person name="Zhao H."/>
            <person name="Xu D."/>
            <person name="Zhang Y."/>
        </authorList>
    </citation>
    <scope>NUCLEOTIDE SEQUENCE [LARGE SCALE GENOMIC DNA]</scope>
    <source>
        <strain evidence="2">cv. Punajuju</strain>
    </source>
</reference>
<gene>
    <name evidence="1" type="ORF">L2E82_05109</name>
</gene>
<evidence type="ECO:0000313" key="1">
    <source>
        <dbReference type="EMBL" id="KAI3791344.1"/>
    </source>
</evidence>
<dbReference type="EMBL" id="CM042009">
    <property type="protein sequence ID" value="KAI3791344.1"/>
    <property type="molecule type" value="Genomic_DNA"/>
</dbReference>
<accession>A0ACB9H6M1</accession>
<reference evidence="1 2" key="2">
    <citation type="journal article" date="2022" name="Mol. Ecol. Resour.">
        <title>The genomes of chicory, endive, great burdock and yacon provide insights into Asteraceae paleo-polyploidization history and plant inulin production.</title>
        <authorList>
            <person name="Fan W."/>
            <person name="Wang S."/>
            <person name="Wang H."/>
            <person name="Wang A."/>
            <person name="Jiang F."/>
            <person name="Liu H."/>
            <person name="Zhao H."/>
            <person name="Xu D."/>
            <person name="Zhang Y."/>
        </authorList>
    </citation>
    <scope>NUCLEOTIDE SEQUENCE [LARGE SCALE GENOMIC DNA]</scope>
    <source>
        <strain evidence="2">cv. Punajuju</strain>
        <tissue evidence="1">Leaves</tissue>
    </source>
</reference>
<keyword evidence="2" id="KW-1185">Reference proteome</keyword>
<protein>
    <submittedName>
        <fullName evidence="1">Uncharacterized protein</fullName>
    </submittedName>
</protein>
<evidence type="ECO:0000313" key="2">
    <source>
        <dbReference type="Proteomes" id="UP001055811"/>
    </source>
</evidence>